<evidence type="ECO:0000313" key="2">
    <source>
        <dbReference type="Proteomes" id="UP001152795"/>
    </source>
</evidence>
<gene>
    <name evidence="1" type="ORF">PACLA_8A054245</name>
</gene>
<dbReference type="Proteomes" id="UP001152795">
    <property type="component" value="Unassembled WGS sequence"/>
</dbReference>
<dbReference type="AlphaFoldDB" id="A0A6S7K1I8"/>
<organism evidence="1 2">
    <name type="scientific">Paramuricea clavata</name>
    <name type="common">Red gorgonian</name>
    <name type="synonym">Violescent sea-whip</name>
    <dbReference type="NCBI Taxonomy" id="317549"/>
    <lineage>
        <taxon>Eukaryota</taxon>
        <taxon>Metazoa</taxon>
        <taxon>Cnidaria</taxon>
        <taxon>Anthozoa</taxon>
        <taxon>Octocorallia</taxon>
        <taxon>Malacalcyonacea</taxon>
        <taxon>Plexauridae</taxon>
        <taxon>Paramuricea</taxon>
    </lineage>
</organism>
<protein>
    <submittedName>
        <fullName evidence="1">Uncharacterized protein</fullName>
    </submittedName>
</protein>
<name>A0A6S7K1I8_PARCT</name>
<dbReference type="EMBL" id="CACRXK020025079">
    <property type="protein sequence ID" value="CAB4039216.1"/>
    <property type="molecule type" value="Genomic_DNA"/>
</dbReference>
<accession>A0A6S7K1I8</accession>
<reference evidence="1" key="1">
    <citation type="submission" date="2020-04" db="EMBL/GenBank/DDBJ databases">
        <authorList>
            <person name="Alioto T."/>
            <person name="Alioto T."/>
            <person name="Gomez Garrido J."/>
        </authorList>
    </citation>
    <scope>NUCLEOTIDE SEQUENCE</scope>
    <source>
        <strain evidence="1">A484AB</strain>
    </source>
</reference>
<feature type="non-terminal residue" evidence="1">
    <location>
        <position position="1"/>
    </location>
</feature>
<dbReference type="OrthoDB" id="8193319at2759"/>
<keyword evidence="2" id="KW-1185">Reference proteome</keyword>
<evidence type="ECO:0000313" key="1">
    <source>
        <dbReference type="EMBL" id="CAB4039216.1"/>
    </source>
</evidence>
<proteinExistence type="predicted"/>
<sequence>INGRLGNGEWRNIVQGDSNFKPLKNIGSNNYSKAEKHTRDNFANYFILSAGEIPW</sequence>
<comment type="caution">
    <text evidence="1">The sequence shown here is derived from an EMBL/GenBank/DDBJ whole genome shotgun (WGS) entry which is preliminary data.</text>
</comment>